<keyword evidence="1" id="KW-0175">Coiled coil</keyword>
<sequence length="205" mass="24429">MDYKEWRLRDTLRRRAPSKTSSIKPLPKRRHSLGFRRWRVERRLGRGYRKEPLTRAFMEQLFGSLREDFATLKREIAAEIKDLKREVVDLGQRVDTIEQMHDAREKELHCHRRELLTLQDKNQELQYQIEDLENRSRHSDIRLKGAPVQAVKGALEYFVVRLSCHVAPALKEQNIVLDRMHRAGYPARMLGQAQDILTCLHYYKQ</sequence>
<keyword evidence="3" id="KW-1185">Reference proteome</keyword>
<evidence type="ECO:0000313" key="2">
    <source>
        <dbReference type="EMBL" id="KAJ1171587.1"/>
    </source>
</evidence>
<gene>
    <name evidence="2" type="ORF">NDU88_003448</name>
</gene>
<accession>A0AAV7T6H1</accession>
<organism evidence="2 3">
    <name type="scientific">Pleurodeles waltl</name>
    <name type="common">Iberian ribbed newt</name>
    <dbReference type="NCBI Taxonomy" id="8319"/>
    <lineage>
        <taxon>Eukaryota</taxon>
        <taxon>Metazoa</taxon>
        <taxon>Chordata</taxon>
        <taxon>Craniata</taxon>
        <taxon>Vertebrata</taxon>
        <taxon>Euteleostomi</taxon>
        <taxon>Amphibia</taxon>
        <taxon>Batrachia</taxon>
        <taxon>Caudata</taxon>
        <taxon>Salamandroidea</taxon>
        <taxon>Salamandridae</taxon>
        <taxon>Pleurodelinae</taxon>
        <taxon>Pleurodeles</taxon>
    </lineage>
</organism>
<reference evidence="2" key="1">
    <citation type="journal article" date="2022" name="bioRxiv">
        <title>Sequencing and chromosome-scale assembly of the giantPleurodeles waltlgenome.</title>
        <authorList>
            <person name="Brown T."/>
            <person name="Elewa A."/>
            <person name="Iarovenko S."/>
            <person name="Subramanian E."/>
            <person name="Araus A.J."/>
            <person name="Petzold A."/>
            <person name="Susuki M."/>
            <person name="Suzuki K.-i.T."/>
            <person name="Hayashi T."/>
            <person name="Toyoda A."/>
            <person name="Oliveira C."/>
            <person name="Osipova E."/>
            <person name="Leigh N.D."/>
            <person name="Simon A."/>
            <person name="Yun M.H."/>
        </authorList>
    </citation>
    <scope>NUCLEOTIDE SEQUENCE</scope>
    <source>
        <strain evidence="2">20211129_DDA</strain>
        <tissue evidence="2">Liver</tissue>
    </source>
</reference>
<dbReference type="AlphaFoldDB" id="A0AAV7T6H1"/>
<feature type="coiled-coil region" evidence="1">
    <location>
        <begin position="66"/>
        <end position="135"/>
    </location>
</feature>
<proteinExistence type="predicted"/>
<dbReference type="Proteomes" id="UP001066276">
    <property type="component" value="Chromosome 4_1"/>
</dbReference>
<comment type="caution">
    <text evidence="2">The sequence shown here is derived from an EMBL/GenBank/DDBJ whole genome shotgun (WGS) entry which is preliminary data.</text>
</comment>
<dbReference type="EMBL" id="JANPWB010000007">
    <property type="protein sequence ID" value="KAJ1171587.1"/>
    <property type="molecule type" value="Genomic_DNA"/>
</dbReference>
<evidence type="ECO:0000256" key="1">
    <source>
        <dbReference type="SAM" id="Coils"/>
    </source>
</evidence>
<evidence type="ECO:0000313" key="3">
    <source>
        <dbReference type="Proteomes" id="UP001066276"/>
    </source>
</evidence>
<protein>
    <submittedName>
        <fullName evidence="2">Uncharacterized protein</fullName>
    </submittedName>
</protein>
<name>A0AAV7T6H1_PLEWA</name>